<evidence type="ECO:0000313" key="2">
    <source>
        <dbReference type="Proteomes" id="UP000016505"/>
    </source>
</evidence>
<protein>
    <submittedName>
        <fullName evidence="1">Uncharacterized protein</fullName>
    </submittedName>
</protein>
<reference evidence="1 2" key="1">
    <citation type="journal article" date="2012" name="J. Bacteriol.">
        <title>Genome sequences of type strains of seven species of the marine bacterium Pseudoalteromonas.</title>
        <authorList>
            <person name="Xie B.B."/>
            <person name="Shu Y.L."/>
            <person name="Qin Q.L."/>
            <person name="Rong J.C."/>
            <person name="Zhang X.Y."/>
            <person name="Chen X.L."/>
            <person name="Shi M."/>
            <person name="He H.L."/>
            <person name="Zhou B.C."/>
            <person name="Zhang Y.Z."/>
        </authorList>
    </citation>
    <scope>NUCLEOTIDE SEQUENCE [LARGE SCALE GENOMIC DNA]</scope>
    <source>
        <strain evidence="1 2">A 37-1-2</strain>
    </source>
</reference>
<dbReference type="AlphaFoldDB" id="A0A290RZ40"/>
<accession>A0A290RZ40</accession>
<name>A0A290RZ40_9GAMM</name>
<dbReference type="EMBL" id="CP011025">
    <property type="protein sequence ID" value="ATC85368.1"/>
    <property type="molecule type" value="Genomic_DNA"/>
</dbReference>
<gene>
    <name evidence="1" type="ORF">PARC_a0655</name>
</gene>
<dbReference type="KEGG" id="part:PARC_a0655"/>
<dbReference type="Proteomes" id="UP000016505">
    <property type="component" value="Chromosome I"/>
</dbReference>
<organism evidence="1 2">
    <name type="scientific">Pseudoalteromonas arctica A 37-1-2</name>
    <dbReference type="NCBI Taxonomy" id="1117313"/>
    <lineage>
        <taxon>Bacteria</taxon>
        <taxon>Pseudomonadati</taxon>
        <taxon>Pseudomonadota</taxon>
        <taxon>Gammaproteobacteria</taxon>
        <taxon>Alteromonadales</taxon>
        <taxon>Pseudoalteromonadaceae</taxon>
        <taxon>Pseudoalteromonas</taxon>
    </lineage>
</organism>
<sequence>MYSHFAMKSTTMAISPIKHGGHRKASIQSTFIQSKPQGIKVIKHSLKGAAFYTKAWQASMLREYLQAKIMGYAI</sequence>
<evidence type="ECO:0000313" key="1">
    <source>
        <dbReference type="EMBL" id="ATC85368.1"/>
    </source>
</evidence>
<proteinExistence type="predicted"/>